<dbReference type="InterPro" id="IPR018931">
    <property type="entry name" value="DUF2520"/>
</dbReference>
<protein>
    <submittedName>
        <fullName evidence="2">Uncharacterized protein DUF2520</fullName>
    </submittedName>
</protein>
<feature type="domain" description="DUF2520" evidence="1">
    <location>
        <begin position="122"/>
        <end position="245"/>
    </location>
</feature>
<name>A0A5S5C7C4_9FLAO</name>
<sequence length="254" mass="28620">MIRVILLGSGNVAVHLYEAIQAMNTFTVIQCYNRRGMLLHPNQEPGVVTSDFSKIKEADLYIIAVSDTAISDVSENLQFENRLVVHTSGSVAMNAIHDKHRKGVLYPLQSFSINKPVDFTTIPMCLEAEQEDDYYILQQLAEGLSQHVYAITSAQRKTIHLAAVFVNNFTNHLYQIGKEICDQHQVPFEILQPLIQETSAKIVSTSPLEAQTGPARRYDQATIRKQLEALTNPLYKALYENFTKSIQNTHGEEL</sequence>
<keyword evidence="3" id="KW-1185">Reference proteome</keyword>
<comment type="caution">
    <text evidence="2">The sequence shown here is derived from an EMBL/GenBank/DDBJ whole genome shotgun (WGS) entry which is preliminary data.</text>
</comment>
<dbReference type="Gene3D" id="1.10.1040.20">
    <property type="entry name" value="ProC-like, C-terminal domain"/>
    <property type="match status" value="1"/>
</dbReference>
<organism evidence="2 3">
    <name type="scientific">Aquimarina intermedia</name>
    <dbReference type="NCBI Taxonomy" id="350814"/>
    <lineage>
        <taxon>Bacteria</taxon>
        <taxon>Pseudomonadati</taxon>
        <taxon>Bacteroidota</taxon>
        <taxon>Flavobacteriia</taxon>
        <taxon>Flavobacteriales</taxon>
        <taxon>Flavobacteriaceae</taxon>
        <taxon>Aquimarina</taxon>
    </lineage>
</organism>
<dbReference type="PANTHER" id="PTHR40459">
    <property type="entry name" value="CONSERVED HYPOTHETICAL ALANINE AND LEUCINE RICH PROTEIN"/>
    <property type="match status" value="1"/>
</dbReference>
<dbReference type="Proteomes" id="UP000324376">
    <property type="component" value="Unassembled WGS sequence"/>
</dbReference>
<evidence type="ECO:0000259" key="1">
    <source>
        <dbReference type="Pfam" id="PF10728"/>
    </source>
</evidence>
<dbReference type="InterPro" id="IPR008927">
    <property type="entry name" value="6-PGluconate_DH-like_C_sf"/>
</dbReference>
<dbReference type="SUPFAM" id="SSF51735">
    <property type="entry name" value="NAD(P)-binding Rossmann-fold domains"/>
    <property type="match status" value="1"/>
</dbReference>
<dbReference type="PANTHER" id="PTHR40459:SF1">
    <property type="entry name" value="CONSERVED HYPOTHETICAL ALANINE AND LEUCINE RICH PROTEIN"/>
    <property type="match status" value="1"/>
</dbReference>
<dbReference type="InterPro" id="IPR036291">
    <property type="entry name" value="NAD(P)-bd_dom_sf"/>
</dbReference>
<dbReference type="OrthoDB" id="9810755at2"/>
<gene>
    <name evidence="2" type="ORF">BD809_104114</name>
</gene>
<dbReference type="InterPro" id="IPR037108">
    <property type="entry name" value="TM1727-like_C_sf"/>
</dbReference>
<dbReference type="Gene3D" id="3.40.50.720">
    <property type="entry name" value="NAD(P)-binding Rossmann-like Domain"/>
    <property type="match status" value="1"/>
</dbReference>
<evidence type="ECO:0000313" key="3">
    <source>
        <dbReference type="Proteomes" id="UP000324376"/>
    </source>
</evidence>
<dbReference type="Pfam" id="PF10728">
    <property type="entry name" value="DUF2520"/>
    <property type="match status" value="1"/>
</dbReference>
<accession>A0A5S5C7C4</accession>
<dbReference type="EMBL" id="VNHU01000004">
    <property type="protein sequence ID" value="TYP74296.1"/>
    <property type="molecule type" value="Genomic_DNA"/>
</dbReference>
<proteinExistence type="predicted"/>
<dbReference type="SUPFAM" id="SSF48179">
    <property type="entry name" value="6-phosphogluconate dehydrogenase C-terminal domain-like"/>
    <property type="match status" value="1"/>
</dbReference>
<dbReference type="RefSeq" id="WP_148782414.1">
    <property type="nucleotide sequence ID" value="NZ_VNHU01000004.1"/>
</dbReference>
<dbReference type="AlphaFoldDB" id="A0A5S5C7C4"/>
<reference evidence="2 3" key="1">
    <citation type="submission" date="2019-07" db="EMBL/GenBank/DDBJ databases">
        <title>Genomic Encyclopedia of Archaeal and Bacterial Type Strains, Phase II (KMG-II): from individual species to whole genera.</title>
        <authorList>
            <person name="Goeker M."/>
        </authorList>
    </citation>
    <scope>NUCLEOTIDE SEQUENCE [LARGE SCALE GENOMIC DNA]</scope>
    <source>
        <strain evidence="2 3">DSM 17527</strain>
    </source>
</reference>
<evidence type="ECO:0000313" key="2">
    <source>
        <dbReference type="EMBL" id="TYP74296.1"/>
    </source>
</evidence>